<feature type="intramembrane region" description="Helical" evidence="27">
    <location>
        <begin position="113"/>
        <end position="133"/>
    </location>
</feature>
<evidence type="ECO:0000256" key="22">
    <source>
        <dbReference type="ARBA" id="ARBA00051455"/>
    </source>
</evidence>
<comment type="catalytic activity">
    <reaction evidence="27">
        <text>a 1,2-diacyl-sn-glycero-3-phosphoethanolamine + S-adenosyl-L-methionine = a 1,2-diacyl-sn-glycero-3-phospho-N-methylethanolamine + S-adenosyl-L-homocysteine + H(+)</text>
        <dbReference type="Rhea" id="RHEA:11164"/>
        <dbReference type="ChEBI" id="CHEBI:15378"/>
        <dbReference type="ChEBI" id="CHEBI:57856"/>
        <dbReference type="ChEBI" id="CHEBI:59789"/>
        <dbReference type="ChEBI" id="CHEBI:64573"/>
        <dbReference type="ChEBI" id="CHEBI:64612"/>
        <dbReference type="EC" id="2.1.1.17"/>
    </reaction>
</comment>
<sequence length="345" mass="38071">MPWRAPGQPRLAGTGNYISQKAERAWGHRESAPCGTASRYDRAALGDESAAARPRRRPSRGGPAQGTWRPGAEPMSSSVAGPDCCGGLGNVDFRQADLCVMTRLLGYVDPSDPCFVAAVLAITFNPLFWNVGRWSATDFLHLHCPGLLCAFQLPPARPHQNEDEQHRYHQKVCHTPDVARWEQKTRKLSRAFRSPYLACYSLGAAILLLNVLRSHCFTQAMLSQPKMESLDNPTAYRMGLALLGVGSVFVISSFLALGFTGTFLGDYFGILKEARVTTFPFNVLDNPMYWGSTANYLGWAVMHASPTGLLLTAVVALVYMVAILYEEPFTAQIYQQKASPSHKRR</sequence>
<keyword evidence="31" id="KW-1185">Reference proteome</keyword>
<evidence type="ECO:0000256" key="9">
    <source>
        <dbReference type="ARBA" id="ARBA00022989"/>
    </source>
</evidence>
<evidence type="ECO:0000313" key="31">
    <source>
        <dbReference type="Proteomes" id="UP000008912"/>
    </source>
</evidence>
<keyword evidence="5 27" id="KW-0808">Transferase</keyword>
<dbReference type="EC" id="2.1.1.71" evidence="27"/>
<dbReference type="Proteomes" id="UP000008912">
    <property type="component" value="Unassembled WGS sequence"/>
</dbReference>
<accession>A0A7N5JBC4</accession>
<feature type="binding site" evidence="27">
    <location>
        <begin position="244"/>
        <end position="246"/>
    </location>
    <ligand>
        <name>S-adenosyl-L-methionine</name>
        <dbReference type="ChEBI" id="CHEBI:59789"/>
    </ligand>
</feature>
<comment type="subcellular location">
    <subcellularLocation>
        <location evidence="27">Endoplasmic reticulum membrane</location>
        <topology evidence="27">Multi-pass membrane protein</topology>
    </subcellularLocation>
    <subcellularLocation>
        <location evidence="27">Mitochondrion membrane</location>
        <topology evidence="27">Multi-pass membrane protein</topology>
    </subcellularLocation>
    <text evidence="27">Found in endoplasmic reticulum where most PEMT activity is generated and in mitochondria.</text>
</comment>
<evidence type="ECO:0000256" key="11">
    <source>
        <dbReference type="ARBA" id="ARBA00023128"/>
    </source>
</evidence>
<dbReference type="GO" id="GO:0031966">
    <property type="term" value="C:mitochondrial membrane"/>
    <property type="evidence" value="ECO:0007669"/>
    <property type="project" value="UniProtKB-SubCell"/>
</dbReference>
<protein>
    <recommendedName>
        <fullName evidence="27">Phosphatidylethanolamine N-methyltransferase</fullName>
        <shortName evidence="27">PEAMT</shortName>
        <shortName evidence="27">PEMT</shortName>
        <ecNumber evidence="27">2.1.1.17</ecNumber>
        <ecNumber evidence="27">2.1.1.71</ecNumber>
    </recommendedName>
    <alternativeName>
        <fullName evidence="27">Phospholipid methyltransferase</fullName>
        <shortName evidence="27">PLMT</shortName>
    </alternativeName>
</protein>
<dbReference type="GO" id="GO:0000773">
    <property type="term" value="F:phosphatidyl-N-methylethanolamine N-methyltransferase activity"/>
    <property type="evidence" value="ECO:0007669"/>
    <property type="project" value="UniProtKB-UniRule"/>
</dbReference>
<evidence type="ECO:0000256" key="18">
    <source>
        <dbReference type="ARBA" id="ARBA00050814"/>
    </source>
</evidence>
<comment type="catalytic activity">
    <reaction evidence="26">
        <text>1,2-di-(9Z-octadecenoyl)-sn-glycero-3-phospho-N,N-dimethylethanolamine + S-adenosyl-L-methionine = 1,2-di-(9Z-octadecenoyl)-sn-glycero-3-phosphocholine + S-adenosyl-L-homocysteine + H(+)</text>
        <dbReference type="Rhea" id="RHEA:70623"/>
        <dbReference type="ChEBI" id="CHEBI:15378"/>
        <dbReference type="ChEBI" id="CHEBI:57856"/>
        <dbReference type="ChEBI" id="CHEBI:59789"/>
        <dbReference type="ChEBI" id="CHEBI:74669"/>
        <dbReference type="ChEBI" id="CHEBI:85680"/>
    </reaction>
    <physiologicalReaction direction="left-to-right" evidence="26">
        <dbReference type="Rhea" id="RHEA:70624"/>
    </physiologicalReaction>
</comment>
<dbReference type="GO" id="GO:0005789">
    <property type="term" value="C:endoplasmic reticulum membrane"/>
    <property type="evidence" value="ECO:0007669"/>
    <property type="project" value="UniProtKB-SubCell"/>
</dbReference>
<evidence type="ECO:0000256" key="1">
    <source>
        <dbReference type="ARBA" id="ARBA00004969"/>
    </source>
</evidence>
<reference evidence="30" key="2">
    <citation type="submission" date="2025-08" db="UniProtKB">
        <authorList>
            <consortium name="Ensembl"/>
        </authorList>
    </citation>
    <scope>IDENTIFICATION</scope>
</reference>
<evidence type="ECO:0000256" key="24">
    <source>
        <dbReference type="ARBA" id="ARBA00051941"/>
    </source>
</evidence>
<dbReference type="GeneTree" id="ENSGT00390000007041"/>
<dbReference type="PANTHER" id="PTHR15458:SF5">
    <property type="entry name" value="PHOSPHATIDYLETHANOLAMINE N-METHYLTRANSFERASE"/>
    <property type="match status" value="1"/>
</dbReference>
<comment type="function">
    <text evidence="27">Catalyzes the three sequential steps of the methylation pathway for the biosynthesis of phosphatidylcholine, a critical and essential component for membrane structure. Uses S-adenosylmethionine (S-adenosyl-L-methionine, SAM or AdoMet) as the methyl group donor for the methylation of phosphatidylethanolamine (1,2-diacyl-sn-glycero-3-phosphoethanolamine, PE) to phosphatidylmonomethylethanolamine (1,2-diacyl-sn-glycero-3-phospho-N-methylethanolamine, PMME), PMME to phosphatidyldimethylethanolamine (1,2-diacyl-sn-glycero-3-phospho-N,N-dimethylethanolamine, PDME), and PDME to phosphatidylcholine (1,2-diacyl-sn-glycero-3-phosphocholine, PC), producing S-adenosyl-L-homocysteine in each step.</text>
</comment>
<evidence type="ECO:0000256" key="17">
    <source>
        <dbReference type="ARBA" id="ARBA00050788"/>
    </source>
</evidence>
<comment type="catalytic activity">
    <reaction evidence="21">
        <text>1,2-di-(9Z,12Z-octadecadienoyl)-sn-glycero-3-phospho-N,N-dimethylethanolamine + S-adenosyl-L-methionine = 1,2-di-(9Z,12Z-octadecadienoyl)-sn-glycero-3-phosphocholine + S-adenosyl-L-homocysteine + H(+)</text>
        <dbReference type="Rhea" id="RHEA:70747"/>
        <dbReference type="ChEBI" id="CHEBI:15378"/>
        <dbReference type="ChEBI" id="CHEBI:42027"/>
        <dbReference type="ChEBI" id="CHEBI:57856"/>
        <dbReference type="ChEBI" id="CHEBI:59789"/>
        <dbReference type="ChEBI" id="CHEBI:189849"/>
    </reaction>
    <physiologicalReaction direction="left-to-right" evidence="21">
        <dbReference type="Rhea" id="RHEA:70748"/>
    </physiologicalReaction>
</comment>
<comment type="catalytic activity">
    <reaction evidence="17">
        <text>1,2-di-(9Z,12Z-octadecadienoyl)-sn-glycero-3-phosphoethanolamine + S-adenosyl-L-methionine = 1,2-di-(9Z,12Z-octadecadienoyl)-sn-glycero-3-phospho-N-methylethanolamine + S-adenosyl-L-homocysteine + H(+)</text>
        <dbReference type="Rhea" id="RHEA:70739"/>
        <dbReference type="ChEBI" id="CHEBI:15378"/>
        <dbReference type="ChEBI" id="CHEBI:57856"/>
        <dbReference type="ChEBI" id="CHEBI:59789"/>
        <dbReference type="ChEBI" id="CHEBI:172403"/>
        <dbReference type="ChEBI" id="CHEBI:189848"/>
    </reaction>
    <physiologicalReaction direction="left-to-right" evidence="17">
        <dbReference type="Rhea" id="RHEA:70740"/>
    </physiologicalReaction>
</comment>
<keyword evidence="8 27" id="KW-0256">Endoplasmic reticulum</keyword>
<comment type="catalytic activity">
    <reaction evidence="18">
        <text>1,2-di-(9Z,12Z-octadecadienoyl)-sn-glycero-3-phospho-N-methylethanolamine + S-adenosyl-L-methionine = 1,2-di-(9Z,12Z-octadecadienoyl)-sn-glycero-3-phospho-N,N-dimethylethanolamine + S-adenosyl-L-homocysteine + H(+)</text>
        <dbReference type="Rhea" id="RHEA:70743"/>
        <dbReference type="ChEBI" id="CHEBI:15378"/>
        <dbReference type="ChEBI" id="CHEBI:57856"/>
        <dbReference type="ChEBI" id="CHEBI:59789"/>
        <dbReference type="ChEBI" id="CHEBI:189848"/>
        <dbReference type="ChEBI" id="CHEBI:189849"/>
    </reaction>
    <physiologicalReaction direction="left-to-right" evidence="18">
        <dbReference type="Rhea" id="RHEA:70744"/>
    </physiologicalReaction>
</comment>
<evidence type="ECO:0000256" key="10">
    <source>
        <dbReference type="ARBA" id="ARBA00023098"/>
    </source>
</evidence>
<comment type="catalytic activity">
    <reaction evidence="23">
        <text>1,2-di-(9Z,12Z,15Z-octadecatrienoyl)-sn-glycero-3-phospho-N-methylethanolamine + S-adenosyl-L-methionine = 1,2-di-(9Z,12Z,15Z-octadecatrienoyl)-sn-glycero-3-phospho-N,N-dimethylethanolamine + S-adenosyl-L-homocysteine + H(+)</text>
        <dbReference type="Rhea" id="RHEA:70755"/>
        <dbReference type="ChEBI" id="CHEBI:15378"/>
        <dbReference type="ChEBI" id="CHEBI:57856"/>
        <dbReference type="ChEBI" id="CHEBI:59789"/>
        <dbReference type="ChEBI" id="CHEBI:189859"/>
        <dbReference type="ChEBI" id="CHEBI:189860"/>
    </reaction>
    <physiologicalReaction direction="left-to-right" evidence="23">
        <dbReference type="Rhea" id="RHEA:70756"/>
    </physiologicalReaction>
</comment>
<comment type="catalytic activity">
    <reaction evidence="15">
        <text>1-hexadecanoyl-2-(4Z,7Z,10Z,13Z,16Z,19Z-docosahexaenoyl)-sn-glycero-3-phospho-N,N-dimethylethanolamine + S-adenosyl-L-methionine = 1-hexadecanoyl-2-(4Z,7Z,10Z,13Z,16Z,19Z-docosahexaenoyl)-sn-glycero-3-phosphocholine + S-adenosyl-L-homocysteine + H(+)</text>
        <dbReference type="Rhea" id="RHEA:70771"/>
        <dbReference type="ChEBI" id="CHEBI:15378"/>
        <dbReference type="ChEBI" id="CHEBI:57856"/>
        <dbReference type="ChEBI" id="CHEBI:59789"/>
        <dbReference type="ChEBI" id="CHEBI:74963"/>
        <dbReference type="ChEBI" id="CHEBI:189862"/>
    </reaction>
    <physiologicalReaction direction="left-to-right" evidence="15">
        <dbReference type="Rhea" id="RHEA:70772"/>
    </physiologicalReaction>
</comment>
<comment type="catalytic activity">
    <reaction evidence="27">
        <text>a 1,2-diacyl-sn-glycero-3-phospho-N-methylethanolamine + S-adenosyl-L-methionine = a 1,2-diacyl-sn-glycero-3-phospho-N,N-dimethylethanolamine + S-adenosyl-L-homocysteine + H(+)</text>
        <dbReference type="Rhea" id="RHEA:32735"/>
        <dbReference type="ChEBI" id="CHEBI:15378"/>
        <dbReference type="ChEBI" id="CHEBI:57856"/>
        <dbReference type="ChEBI" id="CHEBI:59789"/>
        <dbReference type="ChEBI" id="CHEBI:64572"/>
        <dbReference type="ChEBI" id="CHEBI:64573"/>
        <dbReference type="EC" id="2.1.1.71"/>
    </reaction>
</comment>
<evidence type="ECO:0000256" key="4">
    <source>
        <dbReference type="ARBA" id="ARBA00022603"/>
    </source>
</evidence>
<dbReference type="InterPro" id="IPR024960">
    <property type="entry name" value="PEMT/MFAP"/>
</dbReference>
<evidence type="ECO:0000256" key="16">
    <source>
        <dbReference type="ARBA" id="ARBA00050744"/>
    </source>
</evidence>
<feature type="topological domain" description="Cytoplasmic" evidence="27">
    <location>
        <begin position="213"/>
        <end position="239"/>
    </location>
</feature>
<dbReference type="AlphaFoldDB" id="A0A7N5JBC4"/>
<keyword evidence="6 27" id="KW-0949">S-adenosyl-L-methionine</keyword>
<dbReference type="HAMAP" id="MF_03216">
    <property type="entry name" value="PLMT"/>
    <property type="match status" value="1"/>
</dbReference>
<dbReference type="PROSITE" id="PS51599">
    <property type="entry name" value="SAM_PEMT_PEM2"/>
    <property type="match status" value="1"/>
</dbReference>
<evidence type="ECO:0000256" key="14">
    <source>
        <dbReference type="ARBA" id="ARBA00023264"/>
    </source>
</evidence>
<feature type="transmembrane region" description="Helical" evidence="29">
    <location>
        <begin position="195"/>
        <end position="213"/>
    </location>
</feature>
<evidence type="ECO:0000256" key="26">
    <source>
        <dbReference type="ARBA" id="ARBA00052148"/>
    </source>
</evidence>
<comment type="catalytic activity">
    <reaction evidence="20">
        <text>1,2-di-(9Z,12Z,15Z-octadecatrienoyl)-sn-glycero-3-phospho-N,N-dimethylethanolamine + S-adenosyl-L-methionine = 1,2-di-(9Z,12Z,15Z-octadecatrienoyl)-sn-glycero-3-phosphocholine + S-adenosyl-L-homocysteine + H(+)</text>
        <dbReference type="Rhea" id="RHEA:70759"/>
        <dbReference type="ChEBI" id="CHEBI:15378"/>
        <dbReference type="ChEBI" id="CHEBI:57856"/>
        <dbReference type="ChEBI" id="CHEBI:59789"/>
        <dbReference type="ChEBI" id="CHEBI:86161"/>
        <dbReference type="ChEBI" id="CHEBI:189860"/>
    </reaction>
    <physiologicalReaction direction="left-to-right" evidence="20">
        <dbReference type="Rhea" id="RHEA:70760"/>
    </physiologicalReaction>
</comment>
<comment type="similarity">
    <text evidence="27">Belongs to the class VI-like SAM-binding methyltransferase superfamily. PEMT/PEM2 methyltransferase family.</text>
</comment>
<proteinExistence type="inferred from homology"/>
<evidence type="ECO:0000256" key="20">
    <source>
        <dbReference type="ARBA" id="ARBA00051210"/>
    </source>
</evidence>
<dbReference type="Gene3D" id="1.20.120.1630">
    <property type="match status" value="1"/>
</dbReference>
<keyword evidence="4 27" id="KW-0489">Methyltransferase</keyword>
<dbReference type="InParanoid" id="A0A7N5JBC4"/>
<dbReference type="GO" id="GO:0032259">
    <property type="term" value="P:methylation"/>
    <property type="evidence" value="ECO:0007669"/>
    <property type="project" value="UniProtKB-KW"/>
</dbReference>
<keyword evidence="10 27" id="KW-0443">Lipid metabolism</keyword>
<evidence type="ECO:0000256" key="6">
    <source>
        <dbReference type="ARBA" id="ARBA00022691"/>
    </source>
</evidence>
<comment type="catalytic activity">
    <reaction evidence="19">
        <text>1-hexadecanoyl-2-(4Z,7Z,10Z,13Z,16Z,19Z-docosahexaenoyl)-sn-glycero-3-phospho-N-methylethanolamine + S-adenosyl-L-methionine = 1-hexadecanoyl-2-(4Z,7Z,10Z,13Z,16Z,19Z-docosahexaenoyl)-sn-glycero-3-phospho-N,N-dimethylethanolamine + S-adenosyl-L-homocysteine + H(+)</text>
        <dbReference type="Rhea" id="RHEA:70767"/>
        <dbReference type="ChEBI" id="CHEBI:15378"/>
        <dbReference type="ChEBI" id="CHEBI:57856"/>
        <dbReference type="ChEBI" id="CHEBI:59789"/>
        <dbReference type="ChEBI" id="CHEBI:189861"/>
        <dbReference type="ChEBI" id="CHEBI:189862"/>
    </reaction>
    <physiologicalReaction direction="left-to-right" evidence="19">
        <dbReference type="Rhea" id="RHEA:70768"/>
    </physiologicalReaction>
</comment>
<evidence type="ECO:0000313" key="30">
    <source>
        <dbReference type="Ensembl" id="ENSAMEP00000022915.1"/>
    </source>
</evidence>
<comment type="pathway">
    <text evidence="1 27">Phospholipid metabolism; phosphatidylcholine biosynthesis.</text>
</comment>
<evidence type="ECO:0000256" key="3">
    <source>
        <dbReference type="ARBA" id="ARBA00022516"/>
    </source>
</evidence>
<evidence type="ECO:0000256" key="27">
    <source>
        <dbReference type="HAMAP-Rule" id="MF_03216"/>
    </source>
</evidence>
<gene>
    <name evidence="27 30" type="primary">PEMT</name>
</gene>
<evidence type="ECO:0000256" key="25">
    <source>
        <dbReference type="ARBA" id="ARBA00052126"/>
    </source>
</evidence>
<evidence type="ECO:0000256" key="13">
    <source>
        <dbReference type="ARBA" id="ARBA00023209"/>
    </source>
</evidence>
<comment type="catalytic activity">
    <reaction evidence="16">
        <text>1-hexadecanoyl-2-(4Z,7Z,10Z,13Z,16Z,19Z-docosahexaenoyl)-sn-glycero-3-phosphoethanolamine + S-adenosyl-L-methionine = 1-hexadecanoyl-2-(4Z,7Z,10Z,13Z,16Z,19Z-docosahexaenoyl)-sn-glycero-3-phospho-N-methylethanolamine + S-adenosyl-L-homocysteine + H(+)</text>
        <dbReference type="Rhea" id="RHEA:70763"/>
        <dbReference type="ChEBI" id="CHEBI:15378"/>
        <dbReference type="ChEBI" id="CHEBI:57856"/>
        <dbReference type="ChEBI" id="CHEBI:59789"/>
        <dbReference type="ChEBI" id="CHEBI:78261"/>
        <dbReference type="ChEBI" id="CHEBI:189861"/>
    </reaction>
    <physiologicalReaction direction="left-to-right" evidence="16">
        <dbReference type="Rhea" id="RHEA:70764"/>
    </physiologicalReaction>
</comment>
<dbReference type="Pfam" id="PF04191">
    <property type="entry name" value="PEMT"/>
    <property type="match status" value="1"/>
</dbReference>
<comment type="pathway">
    <text evidence="2">Lipid metabolism.</text>
</comment>
<feature type="topological domain" description="Lumenal" evidence="27">
    <location>
        <begin position="1"/>
        <end position="112"/>
    </location>
</feature>
<keyword evidence="13 27" id="KW-0594">Phospholipid biosynthesis</keyword>
<reference evidence="30 31" key="1">
    <citation type="journal article" date="2010" name="Nature">
        <title>The sequence and de novo assembly of the giant panda genome.</title>
        <authorList>
            <person name="Li R."/>
            <person name="Fan W."/>
            <person name="Tian G."/>
            <person name="Zhu H."/>
            <person name="He L."/>
            <person name="Cai J."/>
            <person name="Huang Q."/>
            <person name="Cai Q."/>
            <person name="Li B."/>
            <person name="Bai Y."/>
            <person name="Zhang Z."/>
            <person name="Zhang Y."/>
            <person name="Wang W."/>
            <person name="Li J."/>
            <person name="Wei F."/>
            <person name="Li H."/>
            <person name="Jian M."/>
            <person name="Li J."/>
            <person name="Zhang Z."/>
            <person name="Nielsen R."/>
            <person name="Li D."/>
            <person name="Gu W."/>
            <person name="Yang Z."/>
            <person name="Xuan Z."/>
            <person name="Ryder O.A."/>
            <person name="Leung F.C."/>
            <person name="Zhou Y."/>
            <person name="Cao J."/>
            <person name="Sun X."/>
            <person name="Fu Y."/>
            <person name="Fang X."/>
            <person name="Guo X."/>
            <person name="Wang B."/>
            <person name="Hou R."/>
            <person name="Shen F."/>
            <person name="Mu B."/>
            <person name="Ni P."/>
            <person name="Lin R."/>
            <person name="Qian W."/>
            <person name="Wang G."/>
            <person name="Yu C."/>
            <person name="Nie W."/>
            <person name="Wang J."/>
            <person name="Wu Z."/>
            <person name="Liang H."/>
            <person name="Min J."/>
            <person name="Wu Q."/>
            <person name="Cheng S."/>
            <person name="Ruan J."/>
            <person name="Wang M."/>
            <person name="Shi Z."/>
            <person name="Wen M."/>
            <person name="Liu B."/>
            <person name="Ren X."/>
            <person name="Zheng H."/>
            <person name="Dong D."/>
            <person name="Cook K."/>
            <person name="Shan G."/>
            <person name="Zhang H."/>
            <person name="Kosiol C."/>
            <person name="Xie X."/>
            <person name="Lu Z."/>
            <person name="Zheng H."/>
            <person name="Li Y."/>
            <person name="Steiner C.C."/>
            <person name="Lam T.T."/>
            <person name="Lin S."/>
            <person name="Zhang Q."/>
            <person name="Li G."/>
            <person name="Tian J."/>
            <person name="Gong T."/>
            <person name="Liu H."/>
            <person name="Zhang D."/>
            <person name="Fang L."/>
            <person name="Ye C."/>
            <person name="Zhang J."/>
            <person name="Hu W."/>
            <person name="Xu A."/>
            <person name="Ren Y."/>
            <person name="Zhang G."/>
            <person name="Bruford M.W."/>
            <person name="Li Q."/>
            <person name="Ma L."/>
            <person name="Guo Y."/>
            <person name="An N."/>
            <person name="Hu Y."/>
            <person name="Zheng Y."/>
            <person name="Shi Y."/>
            <person name="Li Z."/>
            <person name="Liu Q."/>
            <person name="Chen Y."/>
            <person name="Zhao J."/>
            <person name="Qu N."/>
            <person name="Zhao S."/>
            <person name="Tian F."/>
            <person name="Wang X."/>
            <person name="Wang H."/>
            <person name="Xu L."/>
            <person name="Liu X."/>
            <person name="Vinar T."/>
            <person name="Wang Y."/>
            <person name="Lam T.W."/>
            <person name="Yiu S.M."/>
            <person name="Liu S."/>
            <person name="Zhang H."/>
            <person name="Li D."/>
            <person name="Huang Y."/>
            <person name="Wang X."/>
            <person name="Yang G."/>
            <person name="Jiang Z."/>
            <person name="Wang J."/>
            <person name="Qin N."/>
            <person name="Li L."/>
            <person name="Li J."/>
            <person name="Bolund L."/>
            <person name="Kristiansen K."/>
            <person name="Wong G.K."/>
            <person name="Olson M."/>
            <person name="Zhang X."/>
            <person name="Li S."/>
            <person name="Yang H."/>
            <person name="Wang J."/>
            <person name="Wang J."/>
        </authorList>
    </citation>
    <scope>NUCLEOTIDE SEQUENCE [LARGE SCALE GENOMIC DNA]</scope>
</reference>
<feature type="transmembrane region" description="Helical" evidence="29">
    <location>
        <begin position="296"/>
        <end position="325"/>
    </location>
</feature>
<feature type="region of interest" description="Disordered" evidence="28">
    <location>
        <begin position="45"/>
        <end position="79"/>
    </location>
</feature>
<comment type="catalytic activity">
    <reaction evidence="22">
        <text>1,2-di-(9Z-octadecenoyl)-sn-glycero-3-phospho-N-methylethanolamine + S-adenosyl-L-methionine = 1,2-di-(9Z-octadecenoyl)-sn-glycero-3-phospho-N,N-dimethylethanolamine + S-adenosyl-L-homocysteine + H(+)</text>
        <dbReference type="Rhea" id="RHEA:46112"/>
        <dbReference type="ChEBI" id="CHEBI:15378"/>
        <dbReference type="ChEBI" id="CHEBI:57856"/>
        <dbReference type="ChEBI" id="CHEBI:59789"/>
        <dbReference type="ChEBI" id="CHEBI:85679"/>
        <dbReference type="ChEBI" id="CHEBI:85680"/>
    </reaction>
    <physiologicalReaction direction="left-to-right" evidence="22">
        <dbReference type="Rhea" id="RHEA:46113"/>
    </physiologicalReaction>
</comment>
<keyword evidence="12 27" id="KW-0472">Membrane</keyword>
<keyword evidence="11 27" id="KW-0496">Mitochondrion</keyword>
<dbReference type="FunFam" id="1.20.120.1630:FF:000005">
    <property type="entry name" value="Phosphatidylethanolamine N-methyltransferase"/>
    <property type="match status" value="1"/>
</dbReference>
<keyword evidence="9 27" id="KW-1133">Transmembrane helix</keyword>
<dbReference type="EC" id="2.1.1.17" evidence="27"/>
<feature type="topological domain" description="Lumenal" evidence="27">
    <location>
        <begin position="180"/>
        <end position="191"/>
    </location>
</feature>
<feature type="topological domain" description="Cytoplasmic" evidence="27">
    <location>
        <begin position="325"/>
        <end position="345"/>
    </location>
</feature>
<dbReference type="GO" id="GO:0004608">
    <property type="term" value="F:phosphatidylethanolamine N-methyltransferase activity"/>
    <property type="evidence" value="ECO:0007669"/>
    <property type="project" value="UniProtKB-UniRule"/>
</dbReference>
<evidence type="ECO:0000256" key="21">
    <source>
        <dbReference type="ARBA" id="ARBA00051451"/>
    </source>
</evidence>
<evidence type="ECO:0000256" key="7">
    <source>
        <dbReference type="ARBA" id="ARBA00022692"/>
    </source>
</evidence>
<dbReference type="PANTHER" id="PTHR15458">
    <property type="entry name" value="PHOSPHATIDYLETHANOLAMINE N-METHYLTRANSFERASE"/>
    <property type="match status" value="1"/>
</dbReference>
<feature type="binding site" evidence="27">
    <location>
        <begin position="326"/>
        <end position="327"/>
    </location>
    <ligand>
        <name>S-adenosyl-L-methionine</name>
        <dbReference type="ChEBI" id="CHEBI:59789"/>
    </ligand>
</feature>
<comment type="catalytic activity">
    <reaction evidence="27">
        <text>a 1,2-diacyl-sn-glycero-3-phospho-N,N-dimethylethanolamine + S-adenosyl-L-methionine = a 1,2-diacyl-sn-glycero-3-phosphocholine + S-adenosyl-L-homocysteine + H(+)</text>
        <dbReference type="Rhea" id="RHEA:32739"/>
        <dbReference type="ChEBI" id="CHEBI:15378"/>
        <dbReference type="ChEBI" id="CHEBI:57643"/>
        <dbReference type="ChEBI" id="CHEBI:57856"/>
        <dbReference type="ChEBI" id="CHEBI:59789"/>
        <dbReference type="ChEBI" id="CHEBI:64572"/>
    </reaction>
</comment>
<keyword evidence="14 27" id="KW-1208">Phospholipid metabolism</keyword>
<dbReference type="GO" id="GO:0005829">
    <property type="term" value="C:cytosol"/>
    <property type="evidence" value="ECO:0007669"/>
    <property type="project" value="Ensembl"/>
</dbReference>
<evidence type="ECO:0000256" key="28">
    <source>
        <dbReference type="SAM" id="MobiDB-lite"/>
    </source>
</evidence>
<keyword evidence="3 27" id="KW-0444">Lipid biosynthesis</keyword>
<organism evidence="30 31">
    <name type="scientific">Ailuropoda melanoleuca</name>
    <name type="common">Giant panda</name>
    <dbReference type="NCBI Taxonomy" id="9646"/>
    <lineage>
        <taxon>Eukaryota</taxon>
        <taxon>Metazoa</taxon>
        <taxon>Chordata</taxon>
        <taxon>Craniata</taxon>
        <taxon>Vertebrata</taxon>
        <taxon>Euteleostomi</taxon>
        <taxon>Mammalia</taxon>
        <taxon>Eutheria</taxon>
        <taxon>Laurasiatheria</taxon>
        <taxon>Carnivora</taxon>
        <taxon>Caniformia</taxon>
        <taxon>Ursidae</taxon>
        <taxon>Ailuropoda</taxon>
    </lineage>
</organism>
<evidence type="ECO:0000256" key="19">
    <source>
        <dbReference type="ARBA" id="ARBA00050899"/>
    </source>
</evidence>
<evidence type="ECO:0000256" key="23">
    <source>
        <dbReference type="ARBA" id="ARBA00051880"/>
    </source>
</evidence>
<dbReference type="Ensembl" id="ENSAMET00000041382.1">
    <property type="protein sequence ID" value="ENSAMEP00000022915.1"/>
    <property type="gene ID" value="ENSAMEG00000002314.2"/>
</dbReference>
<feature type="topological domain" description="Lumenal" evidence="27">
    <location>
        <begin position="261"/>
        <end position="303"/>
    </location>
</feature>
<comment type="catalytic activity">
    <reaction evidence="25">
        <text>1,2-di-(9Z,12Z,15Z-octadecatrienoyl)-sn-glycero-3-phosphoethanolamine + S-adenosyl-L-methionine = 1,2-di-(9Z,12Z,15Z-octadecatrienoyl)-sn-glycero-3-phospho-N-methylethanolamine + S-adenosyl-L-homocysteine + H(+)</text>
        <dbReference type="Rhea" id="RHEA:70751"/>
        <dbReference type="ChEBI" id="CHEBI:15378"/>
        <dbReference type="ChEBI" id="CHEBI:57856"/>
        <dbReference type="ChEBI" id="CHEBI:59789"/>
        <dbReference type="ChEBI" id="CHEBI:189858"/>
        <dbReference type="ChEBI" id="CHEBI:189859"/>
    </reaction>
    <physiologicalReaction direction="left-to-right" evidence="25">
        <dbReference type="Rhea" id="RHEA:70752"/>
    </physiologicalReaction>
</comment>
<dbReference type="UniPathway" id="UPA00753"/>
<dbReference type="InterPro" id="IPR007318">
    <property type="entry name" value="Phopholipid_MeTrfase"/>
</dbReference>
<dbReference type="GO" id="GO:0006656">
    <property type="term" value="P:phosphatidylcholine biosynthetic process"/>
    <property type="evidence" value="ECO:0007669"/>
    <property type="project" value="UniProtKB-UniRule"/>
</dbReference>
<comment type="catalytic activity">
    <reaction evidence="24">
        <text>1,2-di-(9Z-octadecenoyl)-sn-glycero-3-phosphoethanolamine + S-adenosyl-L-methionine = 1,2-di-(9Z-octadecenoyl)-sn-glycero-3-phospho-N-methylethanolamine + S-adenosyl-L-homocysteine + H(+)</text>
        <dbReference type="Rhea" id="RHEA:70619"/>
        <dbReference type="ChEBI" id="CHEBI:15378"/>
        <dbReference type="ChEBI" id="CHEBI:57856"/>
        <dbReference type="ChEBI" id="CHEBI:59789"/>
        <dbReference type="ChEBI" id="CHEBI:74986"/>
        <dbReference type="ChEBI" id="CHEBI:85679"/>
    </reaction>
    <physiologicalReaction direction="left-to-right" evidence="24">
        <dbReference type="Rhea" id="RHEA:70620"/>
    </physiologicalReaction>
</comment>
<evidence type="ECO:0000256" key="29">
    <source>
        <dbReference type="SAM" id="Phobius"/>
    </source>
</evidence>
<evidence type="ECO:0000256" key="5">
    <source>
        <dbReference type="ARBA" id="ARBA00022679"/>
    </source>
</evidence>
<evidence type="ECO:0000256" key="8">
    <source>
        <dbReference type="ARBA" id="ARBA00022824"/>
    </source>
</evidence>
<feature type="transmembrane region" description="Helical" evidence="29">
    <location>
        <begin position="234"/>
        <end position="259"/>
    </location>
</feature>
<reference evidence="30" key="3">
    <citation type="submission" date="2025-09" db="UniProtKB">
        <authorList>
            <consortium name="Ensembl"/>
        </authorList>
    </citation>
    <scope>IDENTIFICATION</scope>
</reference>
<evidence type="ECO:0000256" key="2">
    <source>
        <dbReference type="ARBA" id="ARBA00005189"/>
    </source>
</evidence>
<name>A0A7N5JBC4_AILME</name>
<evidence type="ECO:0000256" key="12">
    <source>
        <dbReference type="ARBA" id="ARBA00023136"/>
    </source>
</evidence>
<keyword evidence="7 27" id="KW-0812">Transmembrane</keyword>
<evidence type="ECO:0000256" key="15">
    <source>
        <dbReference type="ARBA" id="ARBA00050433"/>
    </source>
</evidence>